<dbReference type="EC" id="2.7.7.-" evidence="2"/>
<dbReference type="Proteomes" id="UP001271648">
    <property type="component" value="Unassembled WGS sequence"/>
</dbReference>
<dbReference type="InterPro" id="IPR002934">
    <property type="entry name" value="Polymerase_NTP_transf_dom"/>
</dbReference>
<sequence length="279" mass="32805">MGFESKHKERDLQLPEQRKKILNNALRDLTDDPYVEAIFEGGSLARGDYDNYSDIDLHVIVAPSMKLKFIEEKRSRAEKWGNVLFFEESSPSSPVIVTHYDCFVKVDSWYQTADDIEPSIWLQGLKVYVDKSGVITKRIGESERIVYAPTKQEVERWRGKVLAFIHETYRAAMREEYYYALSNLDRIRWLIAYGWYMEKGRHLNSSYGVWSKIEGQRSRLDEKQLDELASWDCGRNKHDIMRTVKNIVPEFYRLNKILSDELGIDADEDKCRKIIEMVL</sequence>
<organism evidence="2 3">
    <name type="scientific">Sporosarcina thermotolerans</name>
    <dbReference type="NCBI Taxonomy" id="633404"/>
    <lineage>
        <taxon>Bacteria</taxon>
        <taxon>Bacillati</taxon>
        <taxon>Bacillota</taxon>
        <taxon>Bacilli</taxon>
        <taxon>Bacillales</taxon>
        <taxon>Caryophanaceae</taxon>
        <taxon>Sporosarcina</taxon>
    </lineage>
</organism>
<feature type="domain" description="Polymerase nucleotidyl transferase" evidence="1">
    <location>
        <begin position="26"/>
        <end position="73"/>
    </location>
</feature>
<keyword evidence="3" id="KW-1185">Reference proteome</keyword>
<gene>
    <name evidence="2" type="ORF">QTL97_03240</name>
</gene>
<keyword evidence="2" id="KW-0808">Transferase</keyword>
<dbReference type="RefSeq" id="WP_283731544.1">
    <property type="nucleotide sequence ID" value="NZ_CP125968.1"/>
</dbReference>
<dbReference type="Gene3D" id="3.30.460.10">
    <property type="entry name" value="Beta Polymerase, domain 2"/>
    <property type="match status" value="1"/>
</dbReference>
<reference evidence="2 3" key="1">
    <citation type="submission" date="2023-06" db="EMBL/GenBank/DDBJ databases">
        <title>Sporosarcina sp. nov., isolated from Korean traditional fermented seafood 'Jeotgal'.</title>
        <authorList>
            <person name="Yang A.I."/>
            <person name="Shin N.-R."/>
        </authorList>
    </citation>
    <scope>NUCLEOTIDE SEQUENCE [LARGE SCALE GENOMIC DNA]</scope>
    <source>
        <strain evidence="2 3">KCTC43456</strain>
    </source>
</reference>
<dbReference type="AlphaFoldDB" id="A0AAW9A8H5"/>
<dbReference type="Pfam" id="PF01909">
    <property type="entry name" value="NTP_transf_2"/>
    <property type="match status" value="1"/>
</dbReference>
<name>A0AAW9A8H5_9BACL</name>
<dbReference type="EMBL" id="JAUBDJ010000001">
    <property type="protein sequence ID" value="MDW0115956.1"/>
    <property type="molecule type" value="Genomic_DNA"/>
</dbReference>
<evidence type="ECO:0000313" key="3">
    <source>
        <dbReference type="Proteomes" id="UP001271648"/>
    </source>
</evidence>
<evidence type="ECO:0000313" key="2">
    <source>
        <dbReference type="EMBL" id="MDW0115956.1"/>
    </source>
</evidence>
<proteinExistence type="predicted"/>
<dbReference type="GO" id="GO:0016779">
    <property type="term" value="F:nucleotidyltransferase activity"/>
    <property type="evidence" value="ECO:0007669"/>
    <property type="project" value="UniProtKB-KW"/>
</dbReference>
<protein>
    <submittedName>
        <fullName evidence="2">Nucleotidyltransferase domain-containing protein</fullName>
        <ecNumber evidence="2">2.7.7.-</ecNumber>
    </submittedName>
</protein>
<keyword evidence="2" id="KW-0548">Nucleotidyltransferase</keyword>
<dbReference type="InterPro" id="IPR043519">
    <property type="entry name" value="NT_sf"/>
</dbReference>
<accession>A0AAW9A8H5</accession>
<dbReference type="SUPFAM" id="SSF81301">
    <property type="entry name" value="Nucleotidyltransferase"/>
    <property type="match status" value="1"/>
</dbReference>
<comment type="caution">
    <text evidence="2">The sequence shown here is derived from an EMBL/GenBank/DDBJ whole genome shotgun (WGS) entry which is preliminary data.</text>
</comment>
<dbReference type="CDD" id="cd05403">
    <property type="entry name" value="NT_KNTase_like"/>
    <property type="match status" value="1"/>
</dbReference>
<evidence type="ECO:0000259" key="1">
    <source>
        <dbReference type="Pfam" id="PF01909"/>
    </source>
</evidence>